<feature type="region of interest" description="Disordered" evidence="8">
    <location>
        <begin position="811"/>
        <end position="846"/>
    </location>
</feature>
<feature type="transmembrane region" description="Helical" evidence="9">
    <location>
        <begin position="143"/>
        <end position="162"/>
    </location>
</feature>
<feature type="transmembrane region" description="Helical" evidence="9">
    <location>
        <begin position="289"/>
        <end position="308"/>
    </location>
</feature>
<evidence type="ECO:0000256" key="9">
    <source>
        <dbReference type="SAM" id="Phobius"/>
    </source>
</evidence>
<gene>
    <name evidence="12" type="ORF">yc1106_03357</name>
</gene>
<keyword evidence="6 9" id="KW-1133">Transmembrane helix</keyword>
<feature type="transmembrane region" description="Helical" evidence="9">
    <location>
        <begin position="565"/>
        <end position="583"/>
    </location>
</feature>
<evidence type="ECO:0000256" key="8">
    <source>
        <dbReference type="SAM" id="MobiDB-lite"/>
    </source>
</evidence>
<organism evidence="12 13">
    <name type="scientific">Curvularia clavata</name>
    <dbReference type="NCBI Taxonomy" id="95742"/>
    <lineage>
        <taxon>Eukaryota</taxon>
        <taxon>Fungi</taxon>
        <taxon>Dikarya</taxon>
        <taxon>Ascomycota</taxon>
        <taxon>Pezizomycotina</taxon>
        <taxon>Dothideomycetes</taxon>
        <taxon>Pleosporomycetidae</taxon>
        <taxon>Pleosporales</taxon>
        <taxon>Pleosporineae</taxon>
        <taxon>Pleosporaceae</taxon>
        <taxon>Curvularia</taxon>
    </lineage>
</organism>
<dbReference type="SUPFAM" id="SSF103473">
    <property type="entry name" value="MFS general substrate transporter"/>
    <property type="match status" value="1"/>
</dbReference>
<dbReference type="AlphaFoldDB" id="A0A9Q8Z940"/>
<name>A0A9Q8Z940_CURCL</name>
<keyword evidence="4" id="KW-0547">Nucleotide-binding</keyword>
<dbReference type="PANTHER" id="PTHR23511">
    <property type="entry name" value="SYNAPTIC VESICLE GLYCOPROTEIN 2"/>
    <property type="match status" value="1"/>
</dbReference>
<dbReference type="CDD" id="cd17316">
    <property type="entry name" value="MFS_SV2_like"/>
    <property type="match status" value="1"/>
</dbReference>
<evidence type="ECO:0000256" key="5">
    <source>
        <dbReference type="ARBA" id="ARBA00022840"/>
    </source>
</evidence>
<feature type="transmembrane region" description="Helical" evidence="9">
    <location>
        <begin position="104"/>
        <end position="123"/>
    </location>
</feature>
<dbReference type="Gene3D" id="3.40.50.300">
    <property type="entry name" value="P-loop containing nucleotide triphosphate hydrolases"/>
    <property type="match status" value="2"/>
</dbReference>
<feature type="transmembrane region" description="Helical" evidence="9">
    <location>
        <begin position="472"/>
        <end position="491"/>
    </location>
</feature>
<dbReference type="PANTHER" id="PTHR23511:SF3">
    <property type="entry name" value="MAJOR FACILITATOR SUPERFAMILY (MFS) PROFILE DOMAIN-CONTAINING PROTEIN"/>
    <property type="match status" value="1"/>
</dbReference>
<dbReference type="InterPro" id="IPR027417">
    <property type="entry name" value="P-loop_NTPase"/>
</dbReference>
<keyword evidence="5" id="KW-0067">ATP-binding</keyword>
<feature type="transmembrane region" description="Helical" evidence="9">
    <location>
        <begin position="529"/>
        <end position="553"/>
    </location>
</feature>
<feature type="transmembrane region" description="Helical" evidence="9">
    <location>
        <begin position="194"/>
        <end position="215"/>
    </location>
</feature>
<feature type="domain" description="ABC transporter" evidence="11">
    <location>
        <begin position="849"/>
        <end position="1121"/>
    </location>
</feature>
<evidence type="ECO:0000256" key="3">
    <source>
        <dbReference type="ARBA" id="ARBA00022692"/>
    </source>
</evidence>
<dbReference type="OrthoDB" id="4139357at2759"/>
<evidence type="ECO:0000256" key="2">
    <source>
        <dbReference type="ARBA" id="ARBA00022448"/>
    </source>
</evidence>
<dbReference type="Pfam" id="PF00005">
    <property type="entry name" value="ABC_tran"/>
    <property type="match status" value="2"/>
</dbReference>
<accession>A0A9Q8Z940</accession>
<keyword evidence="2" id="KW-0813">Transport</keyword>
<keyword evidence="7 9" id="KW-0472">Membrane</keyword>
<dbReference type="InterPro" id="IPR005829">
    <property type="entry name" value="Sugar_transporter_CS"/>
</dbReference>
<protein>
    <submittedName>
        <fullName evidence="12">MFS general substrate transporter</fullName>
    </submittedName>
</protein>
<feature type="compositionally biased region" description="Basic and acidic residues" evidence="8">
    <location>
        <begin position="832"/>
        <end position="844"/>
    </location>
</feature>
<dbReference type="InterPro" id="IPR036259">
    <property type="entry name" value="MFS_trans_sf"/>
</dbReference>
<reference evidence="12" key="1">
    <citation type="submission" date="2021-12" db="EMBL/GenBank/DDBJ databases">
        <title>Curvularia clavata genome.</title>
        <authorList>
            <person name="Cao Y."/>
        </authorList>
    </citation>
    <scope>NUCLEOTIDE SEQUENCE</scope>
    <source>
        <strain evidence="12">Yc1106</strain>
    </source>
</reference>
<feature type="transmembrane region" description="Helical" evidence="9">
    <location>
        <begin position="227"/>
        <end position="250"/>
    </location>
</feature>
<evidence type="ECO:0000259" key="10">
    <source>
        <dbReference type="PROSITE" id="PS50850"/>
    </source>
</evidence>
<feature type="domain" description="Major facilitator superfamily (MFS) profile" evidence="10">
    <location>
        <begin position="104"/>
        <end position="587"/>
    </location>
</feature>
<dbReference type="InterPro" id="IPR003593">
    <property type="entry name" value="AAA+_ATPase"/>
</dbReference>
<sequence>MARRSYEPSEGEALLSPGLVIASSSRSYSTLSTTDSNRSAQANGDISAVDKEKLDVNNRLDDPDQPCSSAEELGDAGISLYEKKCELINHEIDLMGMGRYQWSIWALCGFGYMIDLMWAQAFGLVLSPIQQEFGFGADETGKLSTAFSIGLTSGAFVWGVLVDVIGRKFSFNLTVFIACVFGTCIGTPSTYNAILALTALTGFGVGGNIPIDTTITLEATPQHKRYLLPLLSIFQPIGVVICSILAYGYIPNWSCSPNFSEGDRALRACTAVALGEPCCSREDNMGWRYLLFTLGGITILVFLLRSVMFDFQESPKFLIYRGKDAEAIGVLHTIAQYNKSACALTLEDLEALERTYNSDRGAGPMLGGGAKQLESTWTEKLKLEGDRFKILFSSFQMTRLTLLVWLIYICDYWGFTVAGTYLPQILAVKNGALDLSLRYTYRSYIFIYLPGVFGVVLGTLSYRASRVGRKWTMVVSSALMGISIFLFSSVNSAASNIGFNIMEYFFQSMFNSVLYGWTPEAFPAPIRGTACGIASFWGRLFGIVSPLIAQHLYAGGEFGRDINSVLYLAGGMTFGCVIATALLPTRSFPYLLTPAITEKKPHLRFPERAIEYVGFDVERKAFGGAYLSARYESLKEETDFTVQRYLTGIVTMNPGEEELKAKRIQPEDMERVMRDLELERFIEKPVNMLSNGQSRRARIAKALLSRPEMLCLDAPFIGLDPIVTKHISTVLHRLAEANAPRIVLSLRPQDDIPEWVTHLVYAGEDGTVDRLGPKEEVLRYLKDEYKSLQENGTTKSWSSNTKEIQEVGRLLSERDSKSTTETLSPNSVLSRDGYEKTDNSEHTPGEPLVEMQGVRIAYGQNSVLGEWQQEVNGTSQQGFHWAVHRGERWGIFGANGSGKTTLLSLVTSDHPQTYSAPVKLFQRSRLPEPGRPGITIFEIQSRMGHASPEVHALFPKRLSLRATLESAWSDTPITKPRMDELAEKKVDACLRWFEHEIRPGSRKSEHDHSSNGGSLEWARESLFGEVSFSAQRVLLFLRATIRNPDIVILDEAFSGMDDLVRDKCLLFLSQGESMELIHTDAGPRPVRTDRRDIVVSGLQEHQALLCVSHSRQEVPGCIREWVCLPEPGTGPPRFGRFQGPIELDVRRWEEVWGSL</sequence>
<dbReference type="SUPFAM" id="SSF52540">
    <property type="entry name" value="P-loop containing nucleoside triphosphate hydrolases"/>
    <property type="match status" value="2"/>
</dbReference>
<dbReference type="VEuPathDB" id="FungiDB:yc1106_03357"/>
<dbReference type="InterPro" id="IPR020846">
    <property type="entry name" value="MFS_dom"/>
</dbReference>
<dbReference type="Proteomes" id="UP001056012">
    <property type="component" value="Chromosome 2"/>
</dbReference>
<evidence type="ECO:0000256" key="4">
    <source>
        <dbReference type="ARBA" id="ARBA00022741"/>
    </source>
</evidence>
<dbReference type="PROSITE" id="PS50893">
    <property type="entry name" value="ABC_TRANSPORTER_2"/>
    <property type="match status" value="2"/>
</dbReference>
<evidence type="ECO:0000256" key="6">
    <source>
        <dbReference type="ARBA" id="ARBA00022989"/>
    </source>
</evidence>
<evidence type="ECO:0000256" key="7">
    <source>
        <dbReference type="ARBA" id="ARBA00023136"/>
    </source>
</evidence>
<dbReference type="InterPro" id="IPR011701">
    <property type="entry name" value="MFS"/>
</dbReference>
<evidence type="ECO:0000313" key="13">
    <source>
        <dbReference type="Proteomes" id="UP001056012"/>
    </source>
</evidence>
<evidence type="ECO:0000313" key="12">
    <source>
        <dbReference type="EMBL" id="USP76083.1"/>
    </source>
</evidence>
<dbReference type="GO" id="GO:0005524">
    <property type="term" value="F:ATP binding"/>
    <property type="evidence" value="ECO:0007669"/>
    <property type="project" value="UniProtKB-KW"/>
</dbReference>
<dbReference type="InterPro" id="IPR003439">
    <property type="entry name" value="ABC_transporter-like_ATP-bd"/>
</dbReference>
<dbReference type="PROSITE" id="PS50850">
    <property type="entry name" value="MFS"/>
    <property type="match status" value="1"/>
</dbReference>
<dbReference type="GO" id="GO:0022857">
    <property type="term" value="F:transmembrane transporter activity"/>
    <property type="evidence" value="ECO:0007669"/>
    <property type="project" value="InterPro"/>
</dbReference>
<dbReference type="Gene3D" id="1.20.1250.20">
    <property type="entry name" value="MFS general substrate transporter like domains"/>
    <property type="match status" value="1"/>
</dbReference>
<feature type="transmembrane region" description="Helical" evidence="9">
    <location>
        <begin position="441"/>
        <end position="460"/>
    </location>
</feature>
<feature type="transmembrane region" description="Helical" evidence="9">
    <location>
        <begin position="169"/>
        <end position="188"/>
    </location>
</feature>
<dbReference type="SMART" id="SM00382">
    <property type="entry name" value="AAA"/>
    <property type="match status" value="1"/>
</dbReference>
<feature type="domain" description="ABC transporter" evidence="11">
    <location>
        <begin position="492"/>
        <end position="790"/>
    </location>
</feature>
<comment type="subcellular location">
    <subcellularLocation>
        <location evidence="1">Membrane</location>
        <topology evidence="1">Multi-pass membrane protein</topology>
    </subcellularLocation>
</comment>
<feature type="transmembrane region" description="Helical" evidence="9">
    <location>
        <begin position="400"/>
        <end position="421"/>
    </location>
</feature>
<evidence type="ECO:0000259" key="11">
    <source>
        <dbReference type="PROSITE" id="PS50893"/>
    </source>
</evidence>
<proteinExistence type="predicted"/>
<feature type="compositionally biased region" description="Polar residues" evidence="8">
    <location>
        <begin position="819"/>
        <end position="829"/>
    </location>
</feature>
<keyword evidence="3 9" id="KW-0812">Transmembrane</keyword>
<dbReference type="Pfam" id="PF07690">
    <property type="entry name" value="MFS_1"/>
    <property type="match status" value="2"/>
</dbReference>
<dbReference type="GO" id="GO:0016887">
    <property type="term" value="F:ATP hydrolysis activity"/>
    <property type="evidence" value="ECO:0007669"/>
    <property type="project" value="InterPro"/>
</dbReference>
<keyword evidence="13" id="KW-1185">Reference proteome</keyword>
<dbReference type="PROSITE" id="PS00217">
    <property type="entry name" value="SUGAR_TRANSPORT_2"/>
    <property type="match status" value="1"/>
</dbReference>
<evidence type="ECO:0000256" key="1">
    <source>
        <dbReference type="ARBA" id="ARBA00004141"/>
    </source>
</evidence>
<dbReference type="GO" id="GO:0016020">
    <property type="term" value="C:membrane"/>
    <property type="evidence" value="ECO:0007669"/>
    <property type="project" value="UniProtKB-SubCell"/>
</dbReference>
<dbReference type="EMBL" id="CP089275">
    <property type="protein sequence ID" value="USP76083.1"/>
    <property type="molecule type" value="Genomic_DNA"/>
</dbReference>